<dbReference type="InterPro" id="IPR056018">
    <property type="entry name" value="DUF7597"/>
</dbReference>
<name>A0A5J9TZI1_9POAL</name>
<organism evidence="3 4">
    <name type="scientific">Eragrostis curvula</name>
    <name type="common">weeping love grass</name>
    <dbReference type="NCBI Taxonomy" id="38414"/>
    <lineage>
        <taxon>Eukaryota</taxon>
        <taxon>Viridiplantae</taxon>
        <taxon>Streptophyta</taxon>
        <taxon>Embryophyta</taxon>
        <taxon>Tracheophyta</taxon>
        <taxon>Spermatophyta</taxon>
        <taxon>Magnoliopsida</taxon>
        <taxon>Liliopsida</taxon>
        <taxon>Poales</taxon>
        <taxon>Poaceae</taxon>
        <taxon>PACMAD clade</taxon>
        <taxon>Chloridoideae</taxon>
        <taxon>Eragrostideae</taxon>
        <taxon>Eragrostidinae</taxon>
        <taxon>Eragrostis</taxon>
    </lineage>
</organism>
<feature type="region of interest" description="Disordered" evidence="1">
    <location>
        <begin position="164"/>
        <end position="218"/>
    </location>
</feature>
<accession>A0A5J9TZI1</accession>
<dbReference type="PANTHER" id="PTHR33075:SF7">
    <property type="entry name" value="OS02G0303350 PROTEIN"/>
    <property type="match status" value="1"/>
</dbReference>
<dbReference type="PANTHER" id="PTHR33075">
    <property type="entry name" value="OS02G0499800 PROTEIN"/>
    <property type="match status" value="1"/>
</dbReference>
<comment type="caution">
    <text evidence="3">The sequence shown here is derived from an EMBL/GenBank/DDBJ whole genome shotgun (WGS) entry which is preliminary data.</text>
</comment>
<dbReference type="Proteomes" id="UP000324897">
    <property type="component" value="Unassembled WGS sequence"/>
</dbReference>
<feature type="compositionally biased region" description="Basic residues" evidence="1">
    <location>
        <begin position="910"/>
        <end position="922"/>
    </location>
</feature>
<feature type="compositionally biased region" description="Low complexity" evidence="1">
    <location>
        <begin position="206"/>
        <end position="218"/>
    </location>
</feature>
<feature type="domain" description="DUF7597" evidence="2">
    <location>
        <begin position="310"/>
        <end position="409"/>
    </location>
</feature>
<gene>
    <name evidence="3" type="ORF">EJB05_36948</name>
</gene>
<feature type="region of interest" description="Disordered" evidence="1">
    <location>
        <begin position="904"/>
        <end position="950"/>
    </location>
</feature>
<sequence>MDLPSIDGSPGLGKQAEIWRRFGLPVVFSPGGGLKEFFLVISVGRCKFRLTEDSIAHLLQAILGGNARSFNVVCLKDRVYRFSVSSKQVGFFIYNLRSYECDSFKVQFHLWSDGGLRSESESQRWEREQEAEWIKVVNKKKIKKQQRSYADAVRLQKEVRPLPLTGANSVPIRAKQQSQANQSKRKVNQGPKKQTQVYRRKVTTTSGPQQSGPIGQQQAENRTIVNASHGNSSPTRICLDLQLCTQKSQLCTVQETEKPTTQENPSQPPPSPQLLSSFGAGTMAFRHIDPAPHIPPGFARTVVPGRATMVCAIGGRRPPRNEDMAIVAIDPMPMQHVHFNNIRDVLGEFFRDHMRVKVRDIQPCPFAQAYVRFDRISDRDRLVLASPHLFDNVYIYLANHDKGPNRRRVQYNHECWLILIGFPLDYWTREHIATAISSFGKLEVWEQDLDNLARVMIKAKVVDLVSVPKWIVISEGGNQEGESWTVQCEIIHRKLLGEQAQDEDPVPEDNPNIDLVPFDFFGYGQMEPGHVFGMPVPEEFVDEEIIAKPEIPDQPPEPVHQISLSVSLGSSAGSVSSNVVQQNMQADEEMNVQPLPAIGNNPPHVLPNLNIQVEANILQQPELDVADLPEQQIVHEPLPDLNIAEPDNVQIVAMQIDQEPVLPDMNLEVIIGEEGVVGFVHIEDEHNADPVFQALVEGNAVKKPFNADTIRLWAKYFSPTCNFDATVEVPSEWMLFFTNVLLSPTHYSWAKIFLSSQAWQIFQKQPFAHSMPYLLPGKCPTDAAPSCSYLEMPSDDNISADEDDTADDTSGMSTPKKQFIHQVGLSESTSAVHRNRKRQRQVPVVETDCRRSERIKDITKGFKRSMCPHRDCFACAGAPPTLSPVVIKELGDKLCKVGPEALSEAALSTRKTKKTAVKKVAVKKHEERKTSSKDSKESTNGRKPSKKEEK</sequence>
<keyword evidence="4" id="KW-1185">Reference proteome</keyword>
<evidence type="ECO:0000313" key="4">
    <source>
        <dbReference type="Proteomes" id="UP000324897"/>
    </source>
</evidence>
<dbReference type="AlphaFoldDB" id="A0A5J9TZI1"/>
<feature type="non-terminal residue" evidence="3">
    <location>
        <position position="1"/>
    </location>
</feature>
<protein>
    <recommendedName>
        <fullName evidence="2">DUF7597 domain-containing protein</fullName>
    </recommendedName>
</protein>
<feature type="region of interest" description="Disordered" evidence="1">
    <location>
        <begin position="255"/>
        <end position="277"/>
    </location>
</feature>
<proteinExistence type="predicted"/>
<evidence type="ECO:0000313" key="3">
    <source>
        <dbReference type="EMBL" id="TVU16793.1"/>
    </source>
</evidence>
<dbReference type="OrthoDB" id="696643at2759"/>
<dbReference type="EMBL" id="RWGY01000030">
    <property type="protein sequence ID" value="TVU16793.1"/>
    <property type="molecule type" value="Genomic_DNA"/>
</dbReference>
<evidence type="ECO:0000256" key="1">
    <source>
        <dbReference type="SAM" id="MobiDB-lite"/>
    </source>
</evidence>
<evidence type="ECO:0000259" key="2">
    <source>
        <dbReference type="Pfam" id="PF24530"/>
    </source>
</evidence>
<feature type="compositionally biased region" description="Basic and acidic residues" evidence="1">
    <location>
        <begin position="923"/>
        <end position="950"/>
    </location>
</feature>
<dbReference type="Pfam" id="PF24530">
    <property type="entry name" value="DUF7597"/>
    <property type="match status" value="1"/>
</dbReference>
<reference evidence="3 4" key="1">
    <citation type="journal article" date="2019" name="Sci. Rep.">
        <title>A high-quality genome of Eragrostis curvula grass provides insights into Poaceae evolution and supports new strategies to enhance forage quality.</title>
        <authorList>
            <person name="Carballo J."/>
            <person name="Santos B.A.C.M."/>
            <person name="Zappacosta D."/>
            <person name="Garbus I."/>
            <person name="Selva J.P."/>
            <person name="Gallo C.A."/>
            <person name="Diaz A."/>
            <person name="Albertini E."/>
            <person name="Caccamo M."/>
            <person name="Echenique V."/>
        </authorList>
    </citation>
    <scope>NUCLEOTIDE SEQUENCE [LARGE SCALE GENOMIC DNA]</scope>
    <source>
        <strain evidence="4">cv. Victoria</strain>
        <tissue evidence="3">Leaf</tissue>
    </source>
</reference>
<dbReference type="Gramene" id="TVU16793">
    <property type="protein sequence ID" value="TVU16793"/>
    <property type="gene ID" value="EJB05_36948"/>
</dbReference>